<evidence type="ECO:0000256" key="12">
    <source>
        <dbReference type="PROSITE-ProRule" id="PRU00076"/>
    </source>
</evidence>
<evidence type="ECO:0000256" key="9">
    <source>
        <dbReference type="ARBA" id="ARBA00023034"/>
    </source>
</evidence>
<feature type="compositionally biased region" description="Low complexity" evidence="13">
    <location>
        <begin position="719"/>
        <end position="735"/>
    </location>
</feature>
<keyword evidence="6" id="KW-0732">Signal</keyword>
<evidence type="ECO:0000313" key="17">
    <source>
        <dbReference type="Proteomes" id="UP001186944"/>
    </source>
</evidence>
<evidence type="ECO:0000256" key="2">
    <source>
        <dbReference type="ARBA" id="ARBA00008661"/>
    </source>
</evidence>
<feature type="domain" description="EGF-like" evidence="15">
    <location>
        <begin position="1065"/>
        <end position="1104"/>
    </location>
</feature>
<comment type="caution">
    <text evidence="12">Lacks conserved residue(s) required for the propagation of feature annotation.</text>
</comment>
<reference evidence="16" key="1">
    <citation type="submission" date="2019-08" db="EMBL/GenBank/DDBJ databases">
        <title>The improved chromosome-level genome for the pearl oyster Pinctada fucata martensii using PacBio sequencing and Hi-C.</title>
        <authorList>
            <person name="Zheng Z."/>
        </authorList>
    </citation>
    <scope>NUCLEOTIDE SEQUENCE</scope>
    <source>
        <strain evidence="16">ZZ-2019</strain>
        <tissue evidence="16">Adductor muscle</tissue>
    </source>
</reference>
<keyword evidence="8 14" id="KW-1133">Transmembrane helix</keyword>
<protein>
    <recommendedName>
        <fullName evidence="15">EGF-like domain-containing protein</fullName>
    </recommendedName>
</protein>
<evidence type="ECO:0000256" key="10">
    <source>
        <dbReference type="ARBA" id="ARBA00023136"/>
    </source>
</evidence>
<feature type="region of interest" description="Disordered" evidence="13">
    <location>
        <begin position="719"/>
        <end position="738"/>
    </location>
</feature>
<keyword evidence="12" id="KW-0245">EGF-like domain</keyword>
<feature type="transmembrane region" description="Helical" evidence="14">
    <location>
        <begin position="1166"/>
        <end position="1186"/>
    </location>
</feature>
<dbReference type="PROSITE" id="PS00022">
    <property type="entry name" value="EGF_1"/>
    <property type="match status" value="1"/>
</dbReference>
<keyword evidence="10 14" id="KW-0472">Membrane</keyword>
<name>A0AA88XXF6_PINIB</name>
<feature type="non-terminal residue" evidence="16">
    <location>
        <position position="1"/>
    </location>
</feature>
<keyword evidence="5 14" id="KW-0812">Transmembrane</keyword>
<keyword evidence="3" id="KW-0328">Glycosyltransferase</keyword>
<feature type="disulfide bond" evidence="12">
    <location>
        <begin position="1094"/>
        <end position="1103"/>
    </location>
</feature>
<dbReference type="InterPro" id="IPR000742">
    <property type="entry name" value="EGF"/>
</dbReference>
<sequence length="1475" mass="167131">SDADRRLCDNTLTTGWYRFQINGSEADMPTSCAKANHCGTLAPLWLSLRDGMLPAPGESIRASACVTWSGQLRRASCCGFKYPVIVKNCLDFFVYRLRSTGGCDLAYCAEDYKVEFTRPKIRIKKEGKRFRIVCTFSIRDKIIAMTRPTLYVVWYKDNYGLSMVIKSTFTTGRNDSLTFGEDVHPGEKVICGVQSIHDKSERLSEALFLGIKFSKTTYTVEENRPPVSVTIISSVPLHCTKKEPNPCGISVLLTLSSQDKLASKVYLDKCLLQIKSRSNCANAICDEQSVRLSFLHNLANGSSSELGLRGDIIMDEDVAWKQSSFKTLIRVNNNCVDPDHLCVCGVVVAYRTGLVRVDKCGTSNSTSYFTTRLSRDLQILQGRDGKLLVITVKDEIRLRLDISYSGILISLLISGYYMDSIEGLCGPWFESLDNEVDHTGLNVGKTTTLNSWRIRDKDSLFERNQRYDVMADEYQRCDCSKSSIIMTCPALIQKYLPINLMNVRDVTERIGSNGTRDLNYDFDSDNDERKFITKDVYTVEEAMKICINASFFSDILNKCTTCLKNKMLTFVNACMNLATNLKIDVLVPMMLRFLENICEIGIFTNNTINVTEKEVTKIFSCPENCYGNGVCTDMGCDCFKVFSGVECFKKAENSFHFAESNTSGTKTTFRQLVAKSTEITLKEETSHTTSTTSYGTTYGRKPMSEHIDNTSGMTVKLKTTTTSTSPLTSTETSISMRTDSPTMTTTLKRTEEESVNDGTLDNISPSTEQNVTDFSEQDFTKTPTLPDEVTFTKEVTLPYPTSNKVAIQASTLLNTEFTTTLNVTKIISKPKPPTTRTSLTLVTVTLTTAFPPKPLMFISCDKRTSNCNFVYLSLSKAKSFAVRCLVTRMKDGRWISAKPGRESVLRYVTSSLVECSLPDREGLERSSNITSDVFKVQKESCYISRKCYKSTEVSTKDRCLSCNPPKNVYEWTHRKDSSNLRMKEVDGAFIANKGDAIRYRVHVYNTTEKKLNYYINGTRSARTRNGLVRIRTSFIQLKGNTTSQTYSLTVTDRCGASYTIILKVVVRACGCKNGGRCIKRIITEPNVADFSCRCNKQYKGRRCEISRDPCVQQPCYRGVECTSHNGTYHCGPCPFGFAGNGRDCKMRCDRFKIRIKGPLDIRKIRLVSIVILLVITWTYLFTVNITQTLTQRQVRRTHYNNDEITFNINEKSICDGSRNSDLEILVAIVSSFDEYWQRDYIRATWGNDAKKSPKMRILFIVGTSVEDSPDTPSIQEESYKFGDIVQVNFTDTLQNIPLKTIALMKWISKYCGNAKYVLKIDSDMKTDLNLLLDMLQQFVIPDTFLCGKIIDDFKLNNEQDNLNLLRKGTVFPPYCHKSAYIVSQRIVHKLVSQPISLPPLVELDDMYITGLLRTRIKERLDNSIIYFNEEKQEITDYLKVGNVYRNTLTPLRKREIQKQDSLRKNIVRYRSKFHV</sequence>
<feature type="compositionally biased region" description="Low complexity" evidence="13">
    <location>
        <begin position="687"/>
        <end position="699"/>
    </location>
</feature>
<dbReference type="SMART" id="SM00181">
    <property type="entry name" value="EGF"/>
    <property type="match status" value="2"/>
</dbReference>
<comment type="caution">
    <text evidence="16">The sequence shown here is derived from an EMBL/GenBank/DDBJ whole genome shotgun (WGS) entry which is preliminary data.</text>
</comment>
<dbReference type="Gene3D" id="3.90.550.50">
    <property type="match status" value="1"/>
</dbReference>
<evidence type="ECO:0000256" key="13">
    <source>
        <dbReference type="SAM" id="MobiDB-lite"/>
    </source>
</evidence>
<dbReference type="PANTHER" id="PTHR11214:SF378">
    <property type="entry name" value="BETA-1,3-GALACTOSYLTRANSFERASE 4"/>
    <property type="match status" value="1"/>
</dbReference>
<dbReference type="GO" id="GO:0016758">
    <property type="term" value="F:hexosyltransferase activity"/>
    <property type="evidence" value="ECO:0007669"/>
    <property type="project" value="InterPro"/>
</dbReference>
<evidence type="ECO:0000256" key="3">
    <source>
        <dbReference type="ARBA" id="ARBA00022676"/>
    </source>
</evidence>
<evidence type="ECO:0000256" key="6">
    <source>
        <dbReference type="ARBA" id="ARBA00022729"/>
    </source>
</evidence>
<dbReference type="InterPro" id="IPR057774">
    <property type="entry name" value="D8C_UMOD/GP2/OIT3-like"/>
</dbReference>
<dbReference type="InterPro" id="IPR002659">
    <property type="entry name" value="Glyco_trans_31"/>
</dbReference>
<evidence type="ECO:0000259" key="15">
    <source>
        <dbReference type="PROSITE" id="PS50026"/>
    </source>
</evidence>
<feature type="region of interest" description="Disordered" evidence="13">
    <location>
        <begin position="749"/>
        <end position="768"/>
    </location>
</feature>
<keyword evidence="7" id="KW-0735">Signal-anchor</keyword>
<dbReference type="PROSITE" id="PS50026">
    <property type="entry name" value="EGF_3"/>
    <property type="match status" value="1"/>
</dbReference>
<keyword evidence="4" id="KW-0808">Transferase</keyword>
<dbReference type="GO" id="GO:0000139">
    <property type="term" value="C:Golgi membrane"/>
    <property type="evidence" value="ECO:0007669"/>
    <property type="project" value="UniProtKB-SubCell"/>
</dbReference>
<gene>
    <name evidence="16" type="ORF">FSP39_020336</name>
</gene>
<feature type="region of interest" description="Disordered" evidence="13">
    <location>
        <begin position="684"/>
        <end position="708"/>
    </location>
</feature>
<keyword evidence="11 12" id="KW-1015">Disulfide bond</keyword>
<evidence type="ECO:0000313" key="16">
    <source>
        <dbReference type="EMBL" id="KAK3093793.1"/>
    </source>
</evidence>
<organism evidence="16 17">
    <name type="scientific">Pinctada imbricata</name>
    <name type="common">Atlantic pearl-oyster</name>
    <name type="synonym">Pinctada martensii</name>
    <dbReference type="NCBI Taxonomy" id="66713"/>
    <lineage>
        <taxon>Eukaryota</taxon>
        <taxon>Metazoa</taxon>
        <taxon>Spiralia</taxon>
        <taxon>Lophotrochozoa</taxon>
        <taxon>Mollusca</taxon>
        <taxon>Bivalvia</taxon>
        <taxon>Autobranchia</taxon>
        <taxon>Pteriomorphia</taxon>
        <taxon>Pterioida</taxon>
        <taxon>Pterioidea</taxon>
        <taxon>Pteriidae</taxon>
        <taxon>Pinctada</taxon>
    </lineage>
</organism>
<evidence type="ECO:0000256" key="7">
    <source>
        <dbReference type="ARBA" id="ARBA00022968"/>
    </source>
</evidence>
<dbReference type="EMBL" id="VSWD01000009">
    <property type="protein sequence ID" value="KAK3093793.1"/>
    <property type="molecule type" value="Genomic_DNA"/>
</dbReference>
<comment type="subcellular location">
    <subcellularLocation>
        <location evidence="1">Golgi apparatus membrane</location>
        <topology evidence="1">Single-pass type II membrane protein</topology>
    </subcellularLocation>
</comment>
<evidence type="ECO:0000256" key="11">
    <source>
        <dbReference type="ARBA" id="ARBA00023157"/>
    </source>
</evidence>
<evidence type="ECO:0000256" key="5">
    <source>
        <dbReference type="ARBA" id="ARBA00022692"/>
    </source>
</evidence>
<keyword evidence="17" id="KW-1185">Reference proteome</keyword>
<comment type="similarity">
    <text evidence="2">Belongs to the glycosyltransferase 31 family.</text>
</comment>
<dbReference type="Proteomes" id="UP001186944">
    <property type="component" value="Unassembled WGS sequence"/>
</dbReference>
<evidence type="ECO:0000256" key="14">
    <source>
        <dbReference type="SAM" id="Phobius"/>
    </source>
</evidence>
<dbReference type="GO" id="GO:0006493">
    <property type="term" value="P:protein O-linked glycosylation"/>
    <property type="evidence" value="ECO:0007669"/>
    <property type="project" value="TreeGrafter"/>
</dbReference>
<accession>A0AA88XXF6</accession>
<proteinExistence type="inferred from homology"/>
<evidence type="ECO:0000256" key="4">
    <source>
        <dbReference type="ARBA" id="ARBA00022679"/>
    </source>
</evidence>
<evidence type="ECO:0000256" key="8">
    <source>
        <dbReference type="ARBA" id="ARBA00022989"/>
    </source>
</evidence>
<dbReference type="Pfam" id="PF23283">
    <property type="entry name" value="D8C_UMOD"/>
    <property type="match status" value="1"/>
</dbReference>
<keyword evidence="9" id="KW-0333">Golgi apparatus</keyword>
<feature type="compositionally biased region" description="Polar residues" evidence="13">
    <location>
        <begin position="756"/>
        <end position="768"/>
    </location>
</feature>
<dbReference type="Gene3D" id="2.10.25.10">
    <property type="entry name" value="Laminin"/>
    <property type="match status" value="2"/>
</dbReference>
<dbReference type="PANTHER" id="PTHR11214">
    <property type="entry name" value="BETA-1,3-N-ACETYLGLUCOSAMINYLTRANSFERASE"/>
    <property type="match status" value="1"/>
</dbReference>
<dbReference type="Pfam" id="PF01762">
    <property type="entry name" value="Galactosyl_T"/>
    <property type="match status" value="1"/>
</dbReference>
<evidence type="ECO:0000256" key="1">
    <source>
        <dbReference type="ARBA" id="ARBA00004323"/>
    </source>
</evidence>